<gene>
    <name evidence="2" type="ORF">FGO68_gene13858</name>
</gene>
<feature type="transmembrane region" description="Helical" evidence="1">
    <location>
        <begin position="30"/>
        <end position="54"/>
    </location>
</feature>
<feature type="transmembrane region" description="Helical" evidence="1">
    <location>
        <begin position="103"/>
        <end position="128"/>
    </location>
</feature>
<feature type="transmembrane region" description="Helical" evidence="1">
    <location>
        <begin position="213"/>
        <end position="234"/>
    </location>
</feature>
<name>A0A8J8NJX0_HALGN</name>
<keyword evidence="1" id="KW-1133">Transmembrane helix</keyword>
<dbReference type="AlphaFoldDB" id="A0A8J8NJX0"/>
<comment type="caution">
    <text evidence="2">The sequence shown here is derived from an EMBL/GenBank/DDBJ whole genome shotgun (WGS) entry which is preliminary data.</text>
</comment>
<keyword evidence="3" id="KW-1185">Reference proteome</keyword>
<proteinExistence type="predicted"/>
<evidence type="ECO:0000256" key="1">
    <source>
        <dbReference type="SAM" id="Phobius"/>
    </source>
</evidence>
<keyword evidence="1" id="KW-0472">Membrane</keyword>
<keyword evidence="1" id="KW-0812">Transmembrane</keyword>
<dbReference type="EMBL" id="RRYP01013444">
    <property type="protein sequence ID" value="TNV76508.1"/>
    <property type="molecule type" value="Genomic_DNA"/>
</dbReference>
<feature type="transmembrane region" description="Helical" evidence="1">
    <location>
        <begin position="66"/>
        <end position="91"/>
    </location>
</feature>
<evidence type="ECO:0000313" key="2">
    <source>
        <dbReference type="EMBL" id="TNV76508.1"/>
    </source>
</evidence>
<dbReference type="Proteomes" id="UP000785679">
    <property type="component" value="Unassembled WGS sequence"/>
</dbReference>
<accession>A0A8J8NJX0</accession>
<feature type="transmembrane region" description="Helical" evidence="1">
    <location>
        <begin position="246"/>
        <end position="266"/>
    </location>
</feature>
<protein>
    <submittedName>
        <fullName evidence="2">Uncharacterized protein</fullName>
    </submittedName>
</protein>
<evidence type="ECO:0000313" key="3">
    <source>
        <dbReference type="Proteomes" id="UP000785679"/>
    </source>
</evidence>
<sequence length="274" mass="30427">MTSNPVLDILSSPLLASALSDFFELIPTSIINHIFVGVIGALLPLLNYVGFLLFNKNIKSLGGFIYIGQLIASITKYSIPASLVILAISYALSLVQLDLLLNYFPIVEIVNFILVPILYYTTPIWHILTLFSDQLQKSADILNELEQNGTSSLADYVQIVSDLITVLIDGISLNLVPFYIFTGYSFLAVKWISNNSGTILAQSLKDLEITRSLLYYFPIVGLYANWFNFMLASVNETAGIENLSNLVFYSYLGIISYMEFVLPATLNVGELIYA</sequence>
<reference evidence="2" key="1">
    <citation type="submission" date="2019-06" db="EMBL/GenBank/DDBJ databases">
        <authorList>
            <person name="Zheng W."/>
        </authorList>
    </citation>
    <scope>NUCLEOTIDE SEQUENCE</scope>
    <source>
        <strain evidence="2">QDHG01</strain>
    </source>
</reference>
<organism evidence="2 3">
    <name type="scientific">Halteria grandinella</name>
    <dbReference type="NCBI Taxonomy" id="5974"/>
    <lineage>
        <taxon>Eukaryota</taxon>
        <taxon>Sar</taxon>
        <taxon>Alveolata</taxon>
        <taxon>Ciliophora</taxon>
        <taxon>Intramacronucleata</taxon>
        <taxon>Spirotrichea</taxon>
        <taxon>Stichotrichia</taxon>
        <taxon>Sporadotrichida</taxon>
        <taxon>Halteriidae</taxon>
        <taxon>Halteria</taxon>
    </lineage>
</organism>
<feature type="transmembrane region" description="Helical" evidence="1">
    <location>
        <begin position="171"/>
        <end position="193"/>
    </location>
</feature>